<evidence type="ECO:0000313" key="3">
    <source>
        <dbReference type="Proteomes" id="UP000561045"/>
    </source>
</evidence>
<gene>
    <name evidence="2" type="ORF">GGR36_001348</name>
</gene>
<feature type="region of interest" description="Disordered" evidence="1">
    <location>
        <begin position="1"/>
        <end position="43"/>
    </location>
</feature>
<keyword evidence="3" id="KW-1185">Reference proteome</keyword>
<protein>
    <submittedName>
        <fullName evidence="2">Uncharacterized protein</fullName>
    </submittedName>
</protein>
<reference evidence="2 3" key="1">
    <citation type="submission" date="2020-08" db="EMBL/GenBank/DDBJ databases">
        <title>Genomic Encyclopedia of Type Strains, Phase IV (KMG-IV): sequencing the most valuable type-strain genomes for metagenomic binning, comparative biology and taxonomic classification.</title>
        <authorList>
            <person name="Goeker M."/>
        </authorList>
    </citation>
    <scope>NUCLEOTIDE SEQUENCE [LARGE SCALE GENOMIC DNA]</scope>
    <source>
        <strain evidence="2 3">DSM 106739</strain>
    </source>
</reference>
<sequence>MNAPSYDQLPAPLDERGFSFIPEPPSDDEMNGGDGAADNDDSEGRDSLWQEIIKALRAFEQSGRLPASAQALSAMGKLYALVCDDEETADRRIKAGVLFVLFGAQLVDRGVPPALYGLPKFYPIKRAMFDRMLLFMLDLLWLRRCALQQRQRFRLPATQGRRPFFAANCNKLLSELAAEWYRFAKQTPHQRKGEWRNTAALGRELVFLHLDARAGLSFPALEPKVAAALTVVQARGDATNRARSCIDRLRFWKCCVVADWSPQLAAHFYSGMVAPMTRQQAHNAIEKLRRDLPKSLIV</sequence>
<evidence type="ECO:0000256" key="1">
    <source>
        <dbReference type="SAM" id="MobiDB-lite"/>
    </source>
</evidence>
<organism evidence="2 3">
    <name type="scientific">Niveibacterium umoris</name>
    <dbReference type="NCBI Taxonomy" id="1193620"/>
    <lineage>
        <taxon>Bacteria</taxon>
        <taxon>Pseudomonadati</taxon>
        <taxon>Pseudomonadota</taxon>
        <taxon>Betaproteobacteria</taxon>
        <taxon>Rhodocyclales</taxon>
        <taxon>Rhodocyclaceae</taxon>
        <taxon>Niveibacterium</taxon>
    </lineage>
</organism>
<dbReference type="Proteomes" id="UP000561045">
    <property type="component" value="Unassembled WGS sequence"/>
</dbReference>
<evidence type="ECO:0000313" key="2">
    <source>
        <dbReference type="EMBL" id="MBB4012040.1"/>
    </source>
</evidence>
<accession>A0A840BGA4</accession>
<comment type="caution">
    <text evidence="2">The sequence shown here is derived from an EMBL/GenBank/DDBJ whole genome shotgun (WGS) entry which is preliminary data.</text>
</comment>
<dbReference type="EMBL" id="JACIET010000001">
    <property type="protein sequence ID" value="MBB4012040.1"/>
    <property type="molecule type" value="Genomic_DNA"/>
</dbReference>
<feature type="compositionally biased region" description="Acidic residues" evidence="1">
    <location>
        <begin position="25"/>
        <end position="41"/>
    </location>
</feature>
<name>A0A840BGA4_9RHOO</name>
<dbReference type="AlphaFoldDB" id="A0A840BGA4"/>
<dbReference type="RefSeq" id="WP_183633368.1">
    <property type="nucleotide sequence ID" value="NZ_BAABLE010000011.1"/>
</dbReference>
<proteinExistence type="predicted"/>